<name>A0ABR9R9L5_9FIRM</name>
<reference evidence="1 2" key="1">
    <citation type="submission" date="2020-10" db="EMBL/GenBank/DDBJ databases">
        <title>ChiBAC.</title>
        <authorList>
            <person name="Zenner C."/>
            <person name="Hitch T.C.A."/>
            <person name="Clavel T."/>
        </authorList>
    </citation>
    <scope>NUCLEOTIDE SEQUENCE [LARGE SCALE GENOMIC DNA]</scope>
    <source>
        <strain evidence="1 2">DSM 107456</strain>
    </source>
</reference>
<keyword evidence="2" id="KW-1185">Reference proteome</keyword>
<organism evidence="1 2">
    <name type="scientific">Pseudoflavonifractor gallinarum</name>
    <dbReference type="NCBI Taxonomy" id="2779352"/>
    <lineage>
        <taxon>Bacteria</taxon>
        <taxon>Bacillati</taxon>
        <taxon>Bacillota</taxon>
        <taxon>Clostridia</taxon>
        <taxon>Eubacteriales</taxon>
        <taxon>Oscillospiraceae</taxon>
        <taxon>Pseudoflavonifractor</taxon>
    </lineage>
</organism>
<dbReference type="Proteomes" id="UP000806211">
    <property type="component" value="Unassembled WGS sequence"/>
</dbReference>
<evidence type="ECO:0000313" key="2">
    <source>
        <dbReference type="Proteomes" id="UP000806211"/>
    </source>
</evidence>
<accession>A0ABR9R9L5</accession>
<dbReference type="RefSeq" id="WP_193536715.1">
    <property type="nucleotide sequence ID" value="NZ_JADCKF010000003.1"/>
</dbReference>
<gene>
    <name evidence="1" type="ORF">INF37_04580</name>
</gene>
<comment type="caution">
    <text evidence="1">The sequence shown here is derived from an EMBL/GenBank/DDBJ whole genome shotgun (WGS) entry which is preliminary data.</text>
</comment>
<dbReference type="EMBL" id="JADCKF010000003">
    <property type="protein sequence ID" value="MBE5055273.1"/>
    <property type="molecule type" value="Genomic_DNA"/>
</dbReference>
<proteinExistence type="predicted"/>
<evidence type="ECO:0008006" key="3">
    <source>
        <dbReference type="Google" id="ProtNLM"/>
    </source>
</evidence>
<sequence length="148" mass="16996">MDRFFCFGKKDFCELDTCAKCEYEDGDGGLTESQMKSVISKLIGEEYDIDRLRNMVEDSKWISVKDHLPPERDSIFKKLIGLEKWREGIEGLCQRESDYVIVSVRFSDGTEKTGRARTEDGHWVELPTIGCPVVTHWRPFPKPCNGGK</sequence>
<evidence type="ECO:0000313" key="1">
    <source>
        <dbReference type="EMBL" id="MBE5055273.1"/>
    </source>
</evidence>
<protein>
    <recommendedName>
        <fullName evidence="3">DUF551 domain-containing protein</fullName>
    </recommendedName>
</protein>